<name>A0A8A1LKW3_AJEC8</name>
<dbReference type="AlphaFoldDB" id="A0A8A1LKW3"/>
<dbReference type="EMBL" id="CP069104">
    <property type="protein sequence ID" value="QSS54566.1"/>
    <property type="molecule type" value="Genomic_DNA"/>
</dbReference>
<accession>A0A8A1LKW3</accession>
<evidence type="ECO:0000313" key="2">
    <source>
        <dbReference type="Proteomes" id="UP000663419"/>
    </source>
</evidence>
<organism evidence="1 2">
    <name type="scientific">Ajellomyces capsulatus (strain H88)</name>
    <name type="common">Darling's disease fungus</name>
    <name type="synonym">Histoplasma capsulatum</name>
    <dbReference type="NCBI Taxonomy" id="544711"/>
    <lineage>
        <taxon>Eukaryota</taxon>
        <taxon>Fungi</taxon>
        <taxon>Dikarya</taxon>
        <taxon>Ascomycota</taxon>
        <taxon>Pezizomycotina</taxon>
        <taxon>Eurotiomycetes</taxon>
        <taxon>Eurotiomycetidae</taxon>
        <taxon>Onygenales</taxon>
        <taxon>Ajellomycetaceae</taxon>
        <taxon>Histoplasma</taxon>
    </lineage>
</organism>
<reference evidence="1" key="1">
    <citation type="submission" date="2021-01" db="EMBL/GenBank/DDBJ databases">
        <title>Chromosome-level genome assembly of a human fungal pathogen reveals clustering of transcriptionally co-regulated genes.</title>
        <authorList>
            <person name="Voorhies M."/>
            <person name="Cohen S."/>
            <person name="Shea T.P."/>
            <person name="Petrus S."/>
            <person name="Munoz J.F."/>
            <person name="Poplawski S."/>
            <person name="Goldman W.E."/>
            <person name="Michael T."/>
            <person name="Cuomo C.A."/>
            <person name="Sil A."/>
            <person name="Beyhan S."/>
        </authorList>
    </citation>
    <scope>NUCLEOTIDE SEQUENCE</scope>
    <source>
        <strain evidence="1">H88</strain>
    </source>
</reference>
<protein>
    <submittedName>
        <fullName evidence="1">Uncharacterized protein</fullName>
    </submittedName>
</protein>
<proteinExistence type="predicted"/>
<dbReference type="Proteomes" id="UP000663419">
    <property type="component" value="Chromosome 3"/>
</dbReference>
<gene>
    <name evidence="1" type="ORF">I7I53_02154</name>
</gene>
<dbReference type="VEuPathDB" id="FungiDB:I7I53_02154"/>
<sequence>MLSFNVPRTRNSSRRCKQNRYIYIYIYMGKRTPSRPTRESGMLPVSILVSRLRLGGEFSPLHHVLGL</sequence>
<evidence type="ECO:0000313" key="1">
    <source>
        <dbReference type="EMBL" id="QSS54566.1"/>
    </source>
</evidence>